<dbReference type="AlphaFoldDB" id="A0A2T6ZSB2"/>
<feature type="chain" id="PRO_5015761114" description="Cortical protein marker for cell polarity-domain-containing protein" evidence="2">
    <location>
        <begin position="20"/>
        <end position="639"/>
    </location>
</feature>
<dbReference type="Pfam" id="PF23865">
    <property type="entry name" value="DUF7223"/>
    <property type="match status" value="1"/>
</dbReference>
<evidence type="ECO:0000256" key="1">
    <source>
        <dbReference type="SAM" id="MobiDB-lite"/>
    </source>
</evidence>
<comment type="caution">
    <text evidence="5">The sequence shown here is derived from an EMBL/GenBank/DDBJ whole genome shotgun (WGS) entry which is preliminary data.</text>
</comment>
<dbReference type="Pfam" id="PF22974">
    <property type="entry name" value="DUF7029"/>
    <property type="match status" value="1"/>
</dbReference>
<dbReference type="OrthoDB" id="160645at2759"/>
<gene>
    <name evidence="5" type="ORF">B9Z19DRAFT_1108338</name>
</gene>
<dbReference type="EMBL" id="NESQ01000121">
    <property type="protein sequence ID" value="PUU78371.1"/>
    <property type="molecule type" value="Genomic_DNA"/>
</dbReference>
<evidence type="ECO:0000313" key="6">
    <source>
        <dbReference type="Proteomes" id="UP000244722"/>
    </source>
</evidence>
<feature type="domain" description="DUF7223" evidence="4">
    <location>
        <begin position="295"/>
        <end position="547"/>
    </location>
</feature>
<dbReference type="InterPro" id="IPR055647">
    <property type="entry name" value="DUF7223"/>
</dbReference>
<organism evidence="5 6">
    <name type="scientific">Tuber borchii</name>
    <name type="common">White truffle</name>
    <dbReference type="NCBI Taxonomy" id="42251"/>
    <lineage>
        <taxon>Eukaryota</taxon>
        <taxon>Fungi</taxon>
        <taxon>Dikarya</taxon>
        <taxon>Ascomycota</taxon>
        <taxon>Pezizomycotina</taxon>
        <taxon>Pezizomycetes</taxon>
        <taxon>Pezizales</taxon>
        <taxon>Tuberaceae</taxon>
        <taxon>Tuber</taxon>
    </lineage>
</organism>
<reference evidence="5 6" key="1">
    <citation type="submission" date="2017-04" db="EMBL/GenBank/DDBJ databases">
        <title>Draft genome sequence of Tuber borchii Vittad., a whitish edible truffle.</title>
        <authorList>
            <consortium name="DOE Joint Genome Institute"/>
            <person name="Murat C."/>
            <person name="Kuo A."/>
            <person name="Barry K.W."/>
            <person name="Clum A."/>
            <person name="Dockter R.B."/>
            <person name="Fauchery L."/>
            <person name="Iotti M."/>
            <person name="Kohler A."/>
            <person name="Labutti K."/>
            <person name="Lindquist E.A."/>
            <person name="Lipzen A."/>
            <person name="Ohm R.A."/>
            <person name="Wang M."/>
            <person name="Grigoriev I.V."/>
            <person name="Zambonelli A."/>
            <person name="Martin F.M."/>
        </authorList>
    </citation>
    <scope>NUCLEOTIDE SEQUENCE [LARGE SCALE GENOMIC DNA]</scope>
    <source>
        <strain evidence="5 6">Tbo3840</strain>
    </source>
</reference>
<evidence type="ECO:0008006" key="7">
    <source>
        <dbReference type="Google" id="ProtNLM"/>
    </source>
</evidence>
<feature type="signal peptide" evidence="2">
    <location>
        <begin position="1"/>
        <end position="19"/>
    </location>
</feature>
<evidence type="ECO:0000313" key="5">
    <source>
        <dbReference type="EMBL" id="PUU78371.1"/>
    </source>
</evidence>
<keyword evidence="6" id="KW-1185">Reference proteome</keyword>
<feature type="compositionally biased region" description="Polar residues" evidence="1">
    <location>
        <begin position="614"/>
        <end position="625"/>
    </location>
</feature>
<name>A0A2T6ZSB2_TUBBO</name>
<sequence>MRASAYTAILGGLFGLSSAAVMGRSAVELKPISPDALAPGLTPRSEGEGPTVLRPIHPDIFAAMNGLKPRADVDFSQLDPAEQAQLIFGAPGDNGNIMLANMTLYAPDGQQIVMMETFEGLTSSVDCKGDDGEMALTFKSQDAFDYAHEKWSFINEKPENSFLLIANHDGITGIDNVEGALTTLLKASTASWKDITGTFDLDFGTVSVAPDAVQRLRARGFIDDLFKGAKDIVKDIKNGVKDAVDDVKDGLGDLQDIFKKIGDANLDKTVVFNIGAGTQGKRTNIITDVLRTVPRLVIDCVDCFITGKFQVAGRLSVDNFVVKNLTLGASPQDFRAKMVLEAKVAAEIASLPPSLNLTKELASFPIPGAGISIPKIFELGAIISYEVGVECTVNGAANFTFGLGATLPNTAIVATDLADPTKTRATGFDGATFDPVFDLNSGSATLNVAAVSRPKLTFGIEVVSVGKLQAALKMGLPVVNVALTAAFDEDGVCEQSPTASKTGFKVDSGVAVDLGFSVDGKLGTNSAGLFEKNIFKFKKTLFEKCIPLSIPNLLKTGPKSPQVSGLPPKGPSPPKESSGPSPKGPSPPKESSPLQDPRNGTKTGNYTLPKFNCSEPTKNSTTPTPTGRKVAMRALTFDF</sequence>
<evidence type="ECO:0000256" key="2">
    <source>
        <dbReference type="SAM" id="SignalP"/>
    </source>
</evidence>
<accession>A0A2T6ZSB2</accession>
<keyword evidence="2" id="KW-0732">Signal</keyword>
<dbReference type="Proteomes" id="UP000244722">
    <property type="component" value="Unassembled WGS sequence"/>
</dbReference>
<dbReference type="InterPro" id="IPR054293">
    <property type="entry name" value="DUF7029"/>
</dbReference>
<protein>
    <recommendedName>
        <fullName evidence="7">Cortical protein marker for cell polarity-domain-containing protein</fullName>
    </recommendedName>
</protein>
<feature type="domain" description="DUF7029" evidence="3">
    <location>
        <begin position="108"/>
        <end position="197"/>
    </location>
</feature>
<evidence type="ECO:0000259" key="3">
    <source>
        <dbReference type="Pfam" id="PF22974"/>
    </source>
</evidence>
<proteinExistence type="predicted"/>
<dbReference type="STRING" id="42251.A0A2T6ZSB2"/>
<feature type="region of interest" description="Disordered" evidence="1">
    <location>
        <begin position="556"/>
        <end position="639"/>
    </location>
</feature>
<evidence type="ECO:0000259" key="4">
    <source>
        <dbReference type="Pfam" id="PF23865"/>
    </source>
</evidence>